<dbReference type="InterPro" id="IPR036291">
    <property type="entry name" value="NAD(P)-bd_dom_sf"/>
</dbReference>
<feature type="domain" description="Gfo/Idh/MocA-like oxidoreductase N-terminal" evidence="1">
    <location>
        <begin position="4"/>
        <end position="120"/>
    </location>
</feature>
<feature type="domain" description="Gfo/Idh/MocA-like oxidoreductase C-terminal" evidence="2">
    <location>
        <begin position="291"/>
        <end position="336"/>
    </location>
</feature>
<protein>
    <submittedName>
        <fullName evidence="4">Putative dehydrogenase</fullName>
    </submittedName>
</protein>
<evidence type="ECO:0000259" key="2">
    <source>
        <dbReference type="Pfam" id="PF02894"/>
    </source>
</evidence>
<evidence type="ECO:0000259" key="3">
    <source>
        <dbReference type="Pfam" id="PF22725"/>
    </source>
</evidence>
<feature type="domain" description="GFO/IDH/MocA-like oxidoreductase" evidence="3">
    <location>
        <begin position="132"/>
        <end position="252"/>
    </location>
</feature>
<dbReference type="Gene3D" id="3.40.50.720">
    <property type="entry name" value="NAD(P)-binding Rossmann-like Domain"/>
    <property type="match status" value="1"/>
</dbReference>
<dbReference type="InterPro" id="IPR052515">
    <property type="entry name" value="Gfo/Idh/MocA_Oxidoreductase"/>
</dbReference>
<dbReference type="Proteomes" id="UP000248021">
    <property type="component" value="Unassembled WGS sequence"/>
</dbReference>
<evidence type="ECO:0000313" key="4">
    <source>
        <dbReference type="EMBL" id="PXW64270.1"/>
    </source>
</evidence>
<dbReference type="OrthoDB" id="9815825at2"/>
<dbReference type="InterPro" id="IPR000683">
    <property type="entry name" value="Gfo/Idh/MocA-like_OxRdtase_N"/>
</dbReference>
<dbReference type="InterPro" id="IPR055170">
    <property type="entry name" value="GFO_IDH_MocA-like_dom"/>
</dbReference>
<reference evidence="4 5" key="1">
    <citation type="submission" date="2018-05" db="EMBL/GenBank/DDBJ databases">
        <title>Genomic Encyclopedia of Type Strains, Phase IV (KMG-IV): sequencing the most valuable type-strain genomes for metagenomic binning, comparative biology and taxonomic classification.</title>
        <authorList>
            <person name="Goeker M."/>
        </authorList>
    </citation>
    <scope>NUCLEOTIDE SEQUENCE [LARGE SCALE GENOMIC DNA]</scope>
    <source>
        <strain evidence="4 5">DSM 6462</strain>
    </source>
</reference>
<dbReference type="EMBL" id="QJJK01000001">
    <property type="protein sequence ID" value="PXW64270.1"/>
    <property type="molecule type" value="Genomic_DNA"/>
</dbReference>
<sequence length="346" mass="36477">MPDLKVGLIGPGAIGQTHARAIAAIPDLRLAAVAGGTGDDAAALAGGEAAQWFATAEEMIADADLDIVVIATPSGAHYAPAAQAIATGRHVLVEKPLCVDWEEAARLVVQGERAGLTCGVVSQRRLEPQHIYIHEALRAGRLGRPRLIEADVHWWRSPEYYREKPWRAEISHGGGSLFNQGVHSLDLMLWLFGPAIRVQGLATTLGHRLPVEDTTAAILTFASGAIGTLVTTTATPPGHPAGLRMFTDRGAFTVEHATVVRWDFTDVPAPGASSGIASGAANPGDIGIAGHVEQWQDFIAAIHARRPPAVSFREGFEAVRVASAIYRSSEEGRAVAISEFPVGGEG</sequence>
<accession>A0A2V3UHQ7</accession>
<proteinExistence type="predicted"/>
<name>A0A2V3UHQ7_9HYPH</name>
<dbReference type="Pfam" id="PF01408">
    <property type="entry name" value="GFO_IDH_MocA"/>
    <property type="match status" value="1"/>
</dbReference>
<dbReference type="PANTHER" id="PTHR43249">
    <property type="entry name" value="UDP-N-ACETYL-2-AMINO-2-DEOXY-D-GLUCURONATE OXIDASE"/>
    <property type="match status" value="1"/>
</dbReference>
<keyword evidence="5" id="KW-1185">Reference proteome</keyword>
<dbReference type="Gene3D" id="3.30.360.10">
    <property type="entry name" value="Dihydrodipicolinate Reductase, domain 2"/>
    <property type="match status" value="1"/>
</dbReference>
<dbReference type="Pfam" id="PF22725">
    <property type="entry name" value="GFO_IDH_MocA_C3"/>
    <property type="match status" value="1"/>
</dbReference>
<evidence type="ECO:0000259" key="1">
    <source>
        <dbReference type="Pfam" id="PF01408"/>
    </source>
</evidence>
<evidence type="ECO:0000313" key="5">
    <source>
        <dbReference type="Proteomes" id="UP000248021"/>
    </source>
</evidence>
<dbReference type="PANTHER" id="PTHR43249:SF1">
    <property type="entry name" value="D-GLUCOSIDE 3-DEHYDROGENASE"/>
    <property type="match status" value="1"/>
</dbReference>
<comment type="caution">
    <text evidence="4">The sequence shown here is derived from an EMBL/GenBank/DDBJ whole genome shotgun (WGS) entry which is preliminary data.</text>
</comment>
<dbReference type="SUPFAM" id="SSF51735">
    <property type="entry name" value="NAD(P)-binding Rossmann-fold domains"/>
    <property type="match status" value="1"/>
</dbReference>
<dbReference type="GO" id="GO:0000166">
    <property type="term" value="F:nucleotide binding"/>
    <property type="evidence" value="ECO:0007669"/>
    <property type="project" value="InterPro"/>
</dbReference>
<dbReference type="SUPFAM" id="SSF55347">
    <property type="entry name" value="Glyceraldehyde-3-phosphate dehydrogenase-like, C-terminal domain"/>
    <property type="match status" value="1"/>
</dbReference>
<dbReference type="AlphaFoldDB" id="A0A2V3UHQ7"/>
<dbReference type="InterPro" id="IPR004104">
    <property type="entry name" value="Gfo/Idh/MocA-like_OxRdtase_C"/>
</dbReference>
<gene>
    <name evidence="4" type="ORF">C7450_10124</name>
</gene>
<dbReference type="Pfam" id="PF02894">
    <property type="entry name" value="GFO_IDH_MocA_C"/>
    <property type="match status" value="1"/>
</dbReference>
<dbReference type="RefSeq" id="WP_110372382.1">
    <property type="nucleotide sequence ID" value="NZ_CAKNFM010000006.1"/>
</dbReference>
<organism evidence="4 5">
    <name type="scientific">Chelatococcus asaccharovorans</name>
    <dbReference type="NCBI Taxonomy" id="28210"/>
    <lineage>
        <taxon>Bacteria</taxon>
        <taxon>Pseudomonadati</taxon>
        <taxon>Pseudomonadota</taxon>
        <taxon>Alphaproteobacteria</taxon>
        <taxon>Hyphomicrobiales</taxon>
        <taxon>Chelatococcaceae</taxon>
        <taxon>Chelatococcus</taxon>
    </lineage>
</organism>